<dbReference type="InterPro" id="IPR027936">
    <property type="entry name" value="Eph_TM"/>
</dbReference>
<keyword evidence="10" id="KW-0829">Tyrosine-protein kinase</keyword>
<dbReference type="SMART" id="SM00060">
    <property type="entry name" value="FN3"/>
    <property type="match status" value="1"/>
</dbReference>
<evidence type="ECO:0000256" key="8">
    <source>
        <dbReference type="ARBA" id="ARBA00022989"/>
    </source>
</evidence>
<evidence type="ECO:0000259" key="16">
    <source>
        <dbReference type="PROSITE" id="PS50105"/>
    </source>
</evidence>
<dbReference type="Pfam" id="PF00536">
    <property type="entry name" value="SAM_1"/>
    <property type="match status" value="1"/>
</dbReference>
<dbReference type="SUPFAM" id="SSF47769">
    <property type="entry name" value="SAM/Pointed domain"/>
    <property type="match status" value="1"/>
</dbReference>
<dbReference type="Pfam" id="PF14575">
    <property type="entry name" value="EphA2_TM"/>
    <property type="match status" value="1"/>
</dbReference>
<evidence type="ECO:0000259" key="17">
    <source>
        <dbReference type="PROSITE" id="PS50853"/>
    </source>
</evidence>
<keyword evidence="6" id="KW-0418">Kinase</keyword>
<dbReference type="EC" id="2.7.10.1" evidence="2"/>
<dbReference type="PANTHER" id="PTHR46877">
    <property type="entry name" value="EPH RECEPTOR A5"/>
    <property type="match status" value="1"/>
</dbReference>
<dbReference type="PRINTS" id="PR00109">
    <property type="entry name" value="TYRKINASE"/>
</dbReference>
<feature type="binding site" evidence="13">
    <location>
        <position position="244"/>
    </location>
    <ligand>
        <name>ATP</name>
        <dbReference type="ChEBI" id="CHEBI:30616"/>
    </ligand>
</feature>
<dbReference type="PROSITE" id="PS50853">
    <property type="entry name" value="FN3"/>
    <property type="match status" value="1"/>
</dbReference>
<dbReference type="InterPro" id="IPR013761">
    <property type="entry name" value="SAM/pointed_sf"/>
</dbReference>
<dbReference type="PANTHER" id="PTHR46877:SF11">
    <property type="entry name" value="EPHRIN TYPE-B RECEPTOR 2"/>
    <property type="match status" value="1"/>
</dbReference>
<dbReference type="Gene3D" id="2.60.40.10">
    <property type="entry name" value="Immunoglobulins"/>
    <property type="match status" value="1"/>
</dbReference>
<dbReference type="InterPro" id="IPR001660">
    <property type="entry name" value="SAM"/>
</dbReference>
<dbReference type="InterPro" id="IPR003961">
    <property type="entry name" value="FN3_dom"/>
</dbReference>
<organism evidence="18 19">
    <name type="scientific">Chloroceryle aenea</name>
    <name type="common">American pygmy kingfisher</name>
    <dbReference type="NCBI Taxonomy" id="176938"/>
    <lineage>
        <taxon>Eukaryota</taxon>
        <taxon>Metazoa</taxon>
        <taxon>Chordata</taxon>
        <taxon>Craniata</taxon>
        <taxon>Vertebrata</taxon>
        <taxon>Euteleostomi</taxon>
        <taxon>Archelosauria</taxon>
        <taxon>Archosauria</taxon>
        <taxon>Dinosauria</taxon>
        <taxon>Saurischia</taxon>
        <taxon>Theropoda</taxon>
        <taxon>Coelurosauria</taxon>
        <taxon>Aves</taxon>
        <taxon>Neognathae</taxon>
        <taxon>Neoaves</taxon>
        <taxon>Telluraves</taxon>
        <taxon>Coraciimorphae</taxon>
        <taxon>Coraciiformes</taxon>
        <taxon>Cerylidae</taxon>
        <taxon>Chloroceryle</taxon>
    </lineage>
</organism>
<dbReference type="SUPFAM" id="SSF56112">
    <property type="entry name" value="Protein kinase-like (PK-like)"/>
    <property type="match status" value="1"/>
</dbReference>
<evidence type="ECO:0000256" key="3">
    <source>
        <dbReference type="ARBA" id="ARBA00022679"/>
    </source>
</evidence>
<dbReference type="GO" id="GO:0030425">
    <property type="term" value="C:dendrite"/>
    <property type="evidence" value="ECO:0007669"/>
    <property type="project" value="TreeGrafter"/>
</dbReference>
<comment type="caution">
    <text evidence="18">The sequence shown here is derived from an EMBL/GenBank/DDBJ whole genome shotgun (WGS) entry which is preliminary data.</text>
</comment>
<dbReference type="InterPro" id="IPR017441">
    <property type="entry name" value="Protein_kinase_ATP_BS"/>
</dbReference>
<keyword evidence="8 14" id="KW-1133">Transmembrane helix</keyword>
<feature type="domain" description="Protein kinase" evidence="15">
    <location>
        <begin position="212"/>
        <end position="475"/>
    </location>
</feature>
<evidence type="ECO:0000256" key="1">
    <source>
        <dbReference type="ARBA" id="ARBA00004479"/>
    </source>
</evidence>
<dbReference type="InterPro" id="IPR000719">
    <property type="entry name" value="Prot_kinase_dom"/>
</dbReference>
<dbReference type="Pfam" id="PF07714">
    <property type="entry name" value="PK_Tyr_Ser-Thr"/>
    <property type="match status" value="1"/>
</dbReference>
<name>A0A7K9U578_9AVES</name>
<dbReference type="GO" id="GO:0005524">
    <property type="term" value="F:ATP binding"/>
    <property type="evidence" value="ECO:0007669"/>
    <property type="project" value="UniProtKB-UniRule"/>
</dbReference>
<keyword evidence="11" id="KW-0675">Receptor</keyword>
<dbReference type="FunFam" id="1.10.510.10:FF:000015">
    <property type="entry name" value="Ephrin type-B receptor 2"/>
    <property type="match status" value="1"/>
</dbReference>
<dbReference type="InterPro" id="IPR001245">
    <property type="entry name" value="Ser-Thr/Tyr_kinase_cat_dom"/>
</dbReference>
<dbReference type="Pfam" id="PF00041">
    <property type="entry name" value="fn3"/>
    <property type="match status" value="1"/>
</dbReference>
<dbReference type="SUPFAM" id="SSF49265">
    <property type="entry name" value="Fibronectin type III"/>
    <property type="match status" value="1"/>
</dbReference>
<dbReference type="PROSITE" id="PS00107">
    <property type="entry name" value="PROTEIN_KINASE_ATP"/>
    <property type="match status" value="1"/>
</dbReference>
<evidence type="ECO:0000256" key="2">
    <source>
        <dbReference type="ARBA" id="ARBA00011902"/>
    </source>
</evidence>
<dbReference type="Gene3D" id="1.10.510.10">
    <property type="entry name" value="Transferase(Phosphotransferase) domain 1"/>
    <property type="match status" value="1"/>
</dbReference>
<evidence type="ECO:0000256" key="9">
    <source>
        <dbReference type="ARBA" id="ARBA00023136"/>
    </source>
</evidence>
<comment type="catalytic activity">
    <reaction evidence="12">
        <text>L-tyrosyl-[protein] + ATP = O-phospho-L-tyrosyl-[protein] + ADP + H(+)</text>
        <dbReference type="Rhea" id="RHEA:10596"/>
        <dbReference type="Rhea" id="RHEA-COMP:10136"/>
        <dbReference type="Rhea" id="RHEA-COMP:20101"/>
        <dbReference type="ChEBI" id="CHEBI:15378"/>
        <dbReference type="ChEBI" id="CHEBI:30616"/>
        <dbReference type="ChEBI" id="CHEBI:46858"/>
        <dbReference type="ChEBI" id="CHEBI:61978"/>
        <dbReference type="ChEBI" id="CHEBI:456216"/>
        <dbReference type="EC" id="2.7.10.1"/>
    </reaction>
</comment>
<keyword evidence="7 13" id="KW-0067">ATP-binding</keyword>
<dbReference type="InterPro" id="IPR011009">
    <property type="entry name" value="Kinase-like_dom_sf"/>
</dbReference>
<dbReference type="PROSITE" id="PS50105">
    <property type="entry name" value="SAM_DOMAIN"/>
    <property type="match status" value="1"/>
</dbReference>
<dbReference type="CDD" id="cd09552">
    <property type="entry name" value="SAM_EPH-B2"/>
    <property type="match status" value="1"/>
</dbReference>
<dbReference type="PROSITE" id="PS50011">
    <property type="entry name" value="PROTEIN_KINASE_DOM"/>
    <property type="match status" value="1"/>
</dbReference>
<dbReference type="InterPro" id="IPR036116">
    <property type="entry name" value="FN3_sf"/>
</dbReference>
<accession>A0A7K9U578</accession>
<protein>
    <recommendedName>
        <fullName evidence="2">receptor protein-tyrosine kinase</fullName>
        <ecNumber evidence="2">2.7.10.1</ecNumber>
    </recommendedName>
</protein>
<sequence length="577" mass="64787">VSLLLSFAAPSAVSIMHQVSRTVDSITLSWSQPDQPNGVILDYELQYYEKDLSELNSTTVKSPTNTVAVQNLKAGTIYVFQVRARTVAGYGRYSGKMYFQTMTEAEYQTSVQEKLPLIIGSSAAGLVFLIAVVVIVIVCNRRRGFERADSEYTDKLQHYTSGHSTYRGPPPALGVRSLFVTPGMKIYIDPFTYEDPNEAVREFAKEIDISCVKIEQVIGAGEFGEVCSGHLKLPGKREIFVAIKTLKSGYTEKQRRDFLSEASIMGQFDHPNVIHLEGVVTKSSPVMIITEFMENGSLDSFLRQNDGQFTVIQLVGMLRGIAAGMKYLADMNYVHRDLAARNILVNSNLVCKVSDFGLSRFLEDDTSDPTYTSALGGKIPIRWTAPEAIQYRKFTSASDVWSYGIVMWEVMSYGERPYWDMTNQDVINAIEQDYRLPPPMDCPNALHQLMLDCWQKDRNHRPKFGQIVNTLDKMIRNPNSLKAMAPLSSGMNLPLLDRTIPDYTSFNTVDEWLDAIKMSQYKESFASAGFTTFDVVSQMTVEDILRVGVTLAGHQKKILNSIQVMRAQMNQIQSVEV</sequence>
<feature type="non-terminal residue" evidence="18">
    <location>
        <position position="1"/>
    </location>
</feature>
<dbReference type="FunFam" id="2.60.40.10:FF:000110">
    <property type="entry name" value="Ephrin type-B receptor 2"/>
    <property type="match status" value="1"/>
</dbReference>
<dbReference type="GO" id="GO:0007411">
    <property type="term" value="P:axon guidance"/>
    <property type="evidence" value="ECO:0007669"/>
    <property type="project" value="TreeGrafter"/>
</dbReference>
<dbReference type="InterPro" id="IPR008266">
    <property type="entry name" value="Tyr_kinase_AS"/>
</dbReference>
<dbReference type="InterPro" id="IPR013783">
    <property type="entry name" value="Ig-like_fold"/>
</dbReference>
<comment type="subcellular location">
    <subcellularLocation>
        <location evidence="1">Membrane</location>
        <topology evidence="1">Single-pass type I membrane protein</topology>
    </subcellularLocation>
</comment>
<keyword evidence="19" id="KW-1185">Reference proteome</keyword>
<dbReference type="Proteomes" id="UP000579406">
    <property type="component" value="Unassembled WGS sequence"/>
</dbReference>
<evidence type="ECO:0000259" key="15">
    <source>
        <dbReference type="PROSITE" id="PS50011"/>
    </source>
</evidence>
<dbReference type="PRINTS" id="PR00014">
    <property type="entry name" value="FNTYPEIII"/>
</dbReference>
<dbReference type="FunFam" id="3.30.200.20:FF:000001">
    <property type="entry name" value="Ephrin type-A receptor 5"/>
    <property type="match status" value="1"/>
</dbReference>
<feature type="domain" description="SAM" evidence="16">
    <location>
        <begin position="504"/>
        <end position="568"/>
    </location>
</feature>
<evidence type="ECO:0000256" key="7">
    <source>
        <dbReference type="ARBA" id="ARBA00022840"/>
    </source>
</evidence>
<dbReference type="GO" id="GO:0005005">
    <property type="term" value="F:transmembrane-ephrin receptor activity"/>
    <property type="evidence" value="ECO:0007669"/>
    <property type="project" value="TreeGrafter"/>
</dbReference>
<evidence type="ECO:0000313" key="19">
    <source>
        <dbReference type="Proteomes" id="UP000579406"/>
    </source>
</evidence>
<feature type="domain" description="Fibronectin type-III" evidence="17">
    <location>
        <begin position="9"/>
        <end position="104"/>
    </location>
</feature>
<feature type="non-terminal residue" evidence="18">
    <location>
        <position position="577"/>
    </location>
</feature>
<dbReference type="InterPro" id="IPR020635">
    <property type="entry name" value="Tyr_kinase_cat_dom"/>
</dbReference>
<dbReference type="PROSITE" id="PS00109">
    <property type="entry name" value="PROTEIN_KINASE_TYR"/>
    <property type="match status" value="1"/>
</dbReference>
<evidence type="ECO:0000256" key="6">
    <source>
        <dbReference type="ARBA" id="ARBA00022777"/>
    </source>
</evidence>
<evidence type="ECO:0000256" key="5">
    <source>
        <dbReference type="ARBA" id="ARBA00022741"/>
    </source>
</evidence>
<dbReference type="GO" id="GO:0005886">
    <property type="term" value="C:plasma membrane"/>
    <property type="evidence" value="ECO:0007669"/>
    <property type="project" value="TreeGrafter"/>
</dbReference>
<feature type="transmembrane region" description="Helical" evidence="14">
    <location>
        <begin position="117"/>
        <end position="139"/>
    </location>
</feature>
<keyword evidence="5 13" id="KW-0547">Nucleotide-binding</keyword>
<gene>
    <name evidence="18" type="primary">Ephb2_1</name>
    <name evidence="18" type="ORF">CHLAEN_R04789</name>
</gene>
<dbReference type="CDD" id="cd00063">
    <property type="entry name" value="FN3"/>
    <property type="match status" value="1"/>
</dbReference>
<dbReference type="CDD" id="cd05065">
    <property type="entry name" value="PTKc_EphR_B"/>
    <property type="match status" value="1"/>
</dbReference>
<evidence type="ECO:0000256" key="10">
    <source>
        <dbReference type="ARBA" id="ARBA00023137"/>
    </source>
</evidence>
<evidence type="ECO:0000256" key="4">
    <source>
        <dbReference type="ARBA" id="ARBA00022692"/>
    </source>
</evidence>
<evidence type="ECO:0000256" key="12">
    <source>
        <dbReference type="ARBA" id="ARBA00051243"/>
    </source>
</evidence>
<evidence type="ECO:0000256" key="11">
    <source>
        <dbReference type="ARBA" id="ARBA00023170"/>
    </source>
</evidence>
<keyword evidence="9 14" id="KW-0472">Membrane</keyword>
<keyword evidence="3" id="KW-0808">Transferase</keyword>
<dbReference type="SMART" id="SM00219">
    <property type="entry name" value="TyrKc"/>
    <property type="match status" value="1"/>
</dbReference>
<evidence type="ECO:0000256" key="13">
    <source>
        <dbReference type="PROSITE-ProRule" id="PRU10141"/>
    </source>
</evidence>
<dbReference type="AlphaFoldDB" id="A0A7K9U578"/>
<dbReference type="InterPro" id="IPR050449">
    <property type="entry name" value="Ephrin_rcpt_TKs"/>
</dbReference>
<dbReference type="OrthoDB" id="4062651at2759"/>
<proteinExistence type="predicted"/>
<dbReference type="SMART" id="SM00454">
    <property type="entry name" value="SAM"/>
    <property type="match status" value="1"/>
</dbReference>
<keyword evidence="4 14" id="KW-0812">Transmembrane</keyword>
<evidence type="ECO:0000256" key="14">
    <source>
        <dbReference type="SAM" id="Phobius"/>
    </source>
</evidence>
<dbReference type="Gene3D" id="1.10.150.50">
    <property type="entry name" value="Transcription Factor, Ets-1"/>
    <property type="match status" value="1"/>
</dbReference>
<dbReference type="Gene3D" id="3.30.200.20">
    <property type="entry name" value="Phosphorylase Kinase, domain 1"/>
    <property type="match status" value="1"/>
</dbReference>
<reference evidence="18 19" key="1">
    <citation type="submission" date="2019-09" db="EMBL/GenBank/DDBJ databases">
        <title>Bird 10,000 Genomes (B10K) Project - Family phase.</title>
        <authorList>
            <person name="Zhang G."/>
        </authorList>
    </citation>
    <scope>NUCLEOTIDE SEQUENCE [LARGE SCALE GENOMIC DNA]</scope>
    <source>
        <strain evidence="18">B10K-DU-001-61</strain>
        <tissue evidence="18">Muscle</tissue>
    </source>
</reference>
<dbReference type="FunFam" id="1.10.150.50:FF:000001">
    <property type="entry name" value="Ephrin type-A receptor 5"/>
    <property type="match status" value="1"/>
</dbReference>
<dbReference type="EMBL" id="VWZY01008017">
    <property type="protein sequence ID" value="NXI55738.1"/>
    <property type="molecule type" value="Genomic_DNA"/>
</dbReference>
<evidence type="ECO:0000313" key="18">
    <source>
        <dbReference type="EMBL" id="NXI55738.1"/>
    </source>
</evidence>